<dbReference type="Gene3D" id="1.20.140.150">
    <property type="match status" value="1"/>
</dbReference>
<dbReference type="Proteomes" id="UP001162480">
    <property type="component" value="Chromosome 5"/>
</dbReference>
<keyword evidence="1" id="KW-1133">Transmembrane helix</keyword>
<keyword evidence="1" id="KW-0472">Membrane</keyword>
<evidence type="ECO:0000313" key="3">
    <source>
        <dbReference type="Proteomes" id="UP001162480"/>
    </source>
</evidence>
<feature type="transmembrane region" description="Helical" evidence="1">
    <location>
        <begin position="156"/>
        <end position="181"/>
    </location>
</feature>
<name>A0AA36AV31_OCTVU</name>
<proteinExistence type="predicted"/>
<feature type="transmembrane region" description="Helical" evidence="1">
    <location>
        <begin position="12"/>
        <end position="33"/>
    </location>
</feature>
<sequence length="189" mass="21191">MAKTSSERMNIFGYIALTLTCTAATLHSVGISLPNWRITFKADEKWVKKEGIMTLTMCKEFECTTVIEFSKIKGGEEWFFVCRVFAMFAAGLCLIATFLQLVYFCCPKQMIRAQSMYMLGCAGLFILMSVFIFIAMYQVAQQKNSYTDIEIRLGYPVGFCIIAGVLAIAAAILTAVSSIVAERDNEDFY</sequence>
<protein>
    <submittedName>
        <fullName evidence="2">Uncharacterized protein</fullName>
    </submittedName>
</protein>
<evidence type="ECO:0000313" key="2">
    <source>
        <dbReference type="EMBL" id="CAI9722845.1"/>
    </source>
</evidence>
<dbReference type="InterPro" id="IPR036259">
    <property type="entry name" value="MFS_trans_sf"/>
</dbReference>
<dbReference type="SUPFAM" id="SSF103473">
    <property type="entry name" value="MFS general substrate transporter"/>
    <property type="match status" value="1"/>
</dbReference>
<evidence type="ECO:0000256" key="1">
    <source>
        <dbReference type="SAM" id="Phobius"/>
    </source>
</evidence>
<keyword evidence="1" id="KW-0812">Transmembrane</keyword>
<dbReference type="EMBL" id="OX597818">
    <property type="protein sequence ID" value="CAI9722845.1"/>
    <property type="molecule type" value="Genomic_DNA"/>
</dbReference>
<keyword evidence="3" id="KW-1185">Reference proteome</keyword>
<reference evidence="2" key="1">
    <citation type="submission" date="2023-08" db="EMBL/GenBank/DDBJ databases">
        <authorList>
            <person name="Alioto T."/>
            <person name="Alioto T."/>
            <person name="Gomez Garrido J."/>
        </authorList>
    </citation>
    <scope>NUCLEOTIDE SEQUENCE</scope>
</reference>
<feature type="transmembrane region" description="Helical" evidence="1">
    <location>
        <begin position="78"/>
        <end position="104"/>
    </location>
</feature>
<feature type="transmembrane region" description="Helical" evidence="1">
    <location>
        <begin position="116"/>
        <end position="136"/>
    </location>
</feature>
<dbReference type="AlphaFoldDB" id="A0AA36AV31"/>
<organism evidence="2 3">
    <name type="scientific">Octopus vulgaris</name>
    <name type="common">Common octopus</name>
    <dbReference type="NCBI Taxonomy" id="6645"/>
    <lineage>
        <taxon>Eukaryota</taxon>
        <taxon>Metazoa</taxon>
        <taxon>Spiralia</taxon>
        <taxon>Lophotrochozoa</taxon>
        <taxon>Mollusca</taxon>
        <taxon>Cephalopoda</taxon>
        <taxon>Coleoidea</taxon>
        <taxon>Octopodiformes</taxon>
        <taxon>Octopoda</taxon>
        <taxon>Incirrata</taxon>
        <taxon>Octopodidae</taxon>
        <taxon>Octopus</taxon>
    </lineage>
</organism>
<gene>
    <name evidence="2" type="ORF">OCTVUL_1B029038</name>
</gene>
<accession>A0AA36AV31</accession>